<evidence type="ECO:0000313" key="3">
    <source>
        <dbReference type="Proteomes" id="UP000257109"/>
    </source>
</evidence>
<feature type="non-terminal residue" evidence="2">
    <location>
        <position position="220"/>
    </location>
</feature>
<name>A0A371I4A0_MUCPR</name>
<reference evidence="2" key="1">
    <citation type="submission" date="2018-05" db="EMBL/GenBank/DDBJ databases">
        <title>Draft genome of Mucuna pruriens seed.</title>
        <authorList>
            <person name="Nnadi N.E."/>
            <person name="Vos R."/>
            <person name="Hasami M.H."/>
            <person name="Devisetty U.K."/>
            <person name="Aguiy J.C."/>
        </authorList>
    </citation>
    <scope>NUCLEOTIDE SEQUENCE [LARGE SCALE GENOMIC DNA]</scope>
    <source>
        <strain evidence="2">JCA_2017</strain>
    </source>
</reference>
<protein>
    <submittedName>
        <fullName evidence="2">Uncharacterized protein</fullName>
    </submittedName>
</protein>
<feature type="coiled-coil region" evidence="1">
    <location>
        <begin position="28"/>
        <end position="65"/>
    </location>
</feature>
<keyword evidence="1" id="KW-0175">Coiled coil</keyword>
<dbReference type="Gene3D" id="1.20.5.340">
    <property type="match status" value="1"/>
</dbReference>
<dbReference type="OrthoDB" id="1932348at2759"/>
<accession>A0A371I4A0</accession>
<organism evidence="2 3">
    <name type="scientific">Mucuna pruriens</name>
    <name type="common">Velvet bean</name>
    <name type="synonym">Dolichos pruriens</name>
    <dbReference type="NCBI Taxonomy" id="157652"/>
    <lineage>
        <taxon>Eukaryota</taxon>
        <taxon>Viridiplantae</taxon>
        <taxon>Streptophyta</taxon>
        <taxon>Embryophyta</taxon>
        <taxon>Tracheophyta</taxon>
        <taxon>Spermatophyta</taxon>
        <taxon>Magnoliopsida</taxon>
        <taxon>eudicotyledons</taxon>
        <taxon>Gunneridae</taxon>
        <taxon>Pentapetalae</taxon>
        <taxon>rosids</taxon>
        <taxon>fabids</taxon>
        <taxon>Fabales</taxon>
        <taxon>Fabaceae</taxon>
        <taxon>Papilionoideae</taxon>
        <taxon>50 kb inversion clade</taxon>
        <taxon>NPAAA clade</taxon>
        <taxon>indigoferoid/millettioid clade</taxon>
        <taxon>Phaseoleae</taxon>
        <taxon>Mucuna</taxon>
    </lineage>
</organism>
<comment type="caution">
    <text evidence="2">The sequence shown here is derived from an EMBL/GenBank/DDBJ whole genome shotgun (WGS) entry which is preliminary data.</text>
</comment>
<evidence type="ECO:0000313" key="2">
    <source>
        <dbReference type="EMBL" id="RDY09833.1"/>
    </source>
</evidence>
<dbReference type="AlphaFoldDB" id="A0A371I4A0"/>
<sequence length="220" mass="25741">MVNFDNLEYLQIAYQEFLSNLSTLSLGYKELKRKLSKLSKDFESLEKENSILKKENEKLKEEQTNDLSKFHTSKVTQTQKEVLDLRQSLAKFKQINCSTYKKFGRKSYDYREHPKEPSKPSRTNLKGPKKIWVCLIIGKKSMSWYLDSGCSHHIKGEKIETQSTEHNEHDVSLNKGECIVRDCNDSIIFYDKRQNNLYKIDLTDLTNQNVTCLVSINDDQ</sequence>
<gene>
    <name evidence="2" type="ORF">CR513_05750</name>
</gene>
<keyword evidence="3" id="KW-1185">Reference proteome</keyword>
<dbReference type="Proteomes" id="UP000257109">
    <property type="component" value="Unassembled WGS sequence"/>
</dbReference>
<proteinExistence type="predicted"/>
<evidence type="ECO:0000256" key="1">
    <source>
        <dbReference type="SAM" id="Coils"/>
    </source>
</evidence>
<dbReference type="EMBL" id="QJKJ01000962">
    <property type="protein sequence ID" value="RDY09833.1"/>
    <property type="molecule type" value="Genomic_DNA"/>
</dbReference>